<organism evidence="2 3">
    <name type="scientific">Bordetella avium (strain 197N)</name>
    <dbReference type="NCBI Taxonomy" id="360910"/>
    <lineage>
        <taxon>Bacteria</taxon>
        <taxon>Pseudomonadati</taxon>
        <taxon>Pseudomonadota</taxon>
        <taxon>Betaproteobacteria</taxon>
        <taxon>Burkholderiales</taxon>
        <taxon>Alcaligenaceae</taxon>
        <taxon>Bordetella</taxon>
    </lineage>
</organism>
<keyword evidence="3" id="KW-1185">Reference proteome</keyword>
<dbReference type="AlphaFoldDB" id="Q2KZ00"/>
<protein>
    <recommendedName>
        <fullName evidence="1">JmjC domain-containing protein</fullName>
    </recommendedName>
</protein>
<evidence type="ECO:0000313" key="2">
    <source>
        <dbReference type="EMBL" id="CAJ49794.1"/>
    </source>
</evidence>
<sequence>MKLIAYRQAGWKPRVRPAPSRRAWMDETNGHAYRCLPLTIANAHGWEFLNNRGFEVRWNGDTGKDALEIVSDNGEPLHDVASVFGHGILTFHVSAIMRTEPGWNLWVGGSPNRFKDGIAPLTGIVETDWSPYTFTMNWRFTRPGQWVRFDENEPICFVFPVLRDTISQAQPVMKLIEEEEGLLERHSAWAATRQAVNNGTVERTAQTSLHYLRGTDMEGKVHIPDHRQKVRAAEFTGETVAIPEVQSCSRSRLFRQRAARRDLERLFKAEDEWLLGAQERLRGLAHEACGFARCKQISAQRFLAEFYAPGRPALFEGLASNWPALSAWTRESLLERLGDKRVEVLHFNESAPHYDLPREGVEALKVFLGRKPHDPVSRGLARLPSWDDPDVDSLREDIAPLDALLARDDHAPHGQLSLGADQSLLPMHRLPCNRVFVQIKGRRHLVVGAPGRSGEFQRLGKGWAHIPDITKPDLQDGPDVQRFYHLTMEPGDVVFIPVGWWLQARAEGFCAAFSFEQFLWPNEAYGNEAVRPELKEPA</sequence>
<dbReference type="KEGG" id="bav:BAV2185"/>
<feature type="domain" description="JmjC" evidence="1">
    <location>
        <begin position="372"/>
        <end position="534"/>
    </location>
</feature>
<dbReference type="RefSeq" id="WP_012417846.1">
    <property type="nucleotide sequence ID" value="NC_010645.1"/>
</dbReference>
<dbReference type="InterPro" id="IPR041667">
    <property type="entry name" value="Cupin_8"/>
</dbReference>
<dbReference type="SUPFAM" id="SSF51197">
    <property type="entry name" value="Clavaminate synthase-like"/>
    <property type="match status" value="1"/>
</dbReference>
<dbReference type="InterPro" id="IPR045709">
    <property type="entry name" value="DUF6065"/>
</dbReference>
<dbReference type="Pfam" id="PF19541">
    <property type="entry name" value="DUF6065"/>
    <property type="match status" value="1"/>
</dbReference>
<dbReference type="EMBL" id="AM167904">
    <property type="protein sequence ID" value="CAJ49794.1"/>
    <property type="molecule type" value="Genomic_DNA"/>
</dbReference>
<dbReference type="OrthoDB" id="479699at2"/>
<accession>Q2KZ00</accession>
<dbReference type="Pfam" id="PF13621">
    <property type="entry name" value="Cupin_8"/>
    <property type="match status" value="1"/>
</dbReference>
<gene>
    <name evidence="2" type="ordered locus">BAV2185</name>
</gene>
<dbReference type="Proteomes" id="UP000001977">
    <property type="component" value="Chromosome"/>
</dbReference>
<dbReference type="InterPro" id="IPR003347">
    <property type="entry name" value="JmjC_dom"/>
</dbReference>
<proteinExistence type="predicted"/>
<dbReference type="eggNOG" id="COG2850">
    <property type="taxonomic scope" value="Bacteria"/>
</dbReference>
<dbReference type="PANTHER" id="PTHR12461">
    <property type="entry name" value="HYPOXIA-INDUCIBLE FACTOR 1 ALPHA INHIBITOR-RELATED"/>
    <property type="match status" value="1"/>
</dbReference>
<evidence type="ECO:0000259" key="1">
    <source>
        <dbReference type="PROSITE" id="PS51184"/>
    </source>
</evidence>
<dbReference type="HOGENOM" id="CLU_505950_0_0_4"/>
<reference evidence="2 3" key="1">
    <citation type="journal article" date="2006" name="J. Bacteriol.">
        <title>Comparison of the genome sequence of the poultry pathogen Bordetella avium with those of B. bronchiseptica, B. pertussis, and B. parapertussis reveals extensive diversity in surface structures associated with host interaction.</title>
        <authorList>
            <person name="Sebaihia M."/>
            <person name="Preston A."/>
            <person name="Maskell D.J."/>
            <person name="Kuzmiak H."/>
            <person name="Connell T.D."/>
            <person name="King N.D."/>
            <person name="Orndorff P.E."/>
            <person name="Miyamoto D.M."/>
            <person name="Thomson N.R."/>
            <person name="Harris D."/>
            <person name="Goble A."/>
            <person name="Lord A."/>
            <person name="Murphy L."/>
            <person name="Quail M.A."/>
            <person name="Rutter S."/>
            <person name="Squares R."/>
            <person name="Squares S."/>
            <person name="Woodward J."/>
            <person name="Parkhill J."/>
            <person name="Temple L.M."/>
        </authorList>
    </citation>
    <scope>NUCLEOTIDE SEQUENCE [LARGE SCALE GENOMIC DNA]</scope>
    <source>
        <strain evidence="2 3">197N</strain>
    </source>
</reference>
<dbReference type="Gene3D" id="2.60.120.650">
    <property type="entry name" value="Cupin"/>
    <property type="match status" value="1"/>
</dbReference>
<name>Q2KZ00_BORA1</name>
<evidence type="ECO:0000313" key="3">
    <source>
        <dbReference type="Proteomes" id="UP000001977"/>
    </source>
</evidence>
<dbReference type="PANTHER" id="PTHR12461:SF105">
    <property type="entry name" value="HYPOXIA-INDUCIBLE FACTOR 1-ALPHA INHIBITOR"/>
    <property type="match status" value="1"/>
</dbReference>
<dbReference type="STRING" id="360910.BAV2185"/>
<dbReference type="PROSITE" id="PS51184">
    <property type="entry name" value="JMJC"/>
    <property type="match status" value="1"/>
</dbReference>